<evidence type="ECO:0000313" key="3">
    <source>
        <dbReference type="Proteomes" id="UP000270261"/>
    </source>
</evidence>
<reference evidence="2 3" key="1">
    <citation type="submission" date="2018-11" db="EMBL/GenBank/DDBJ databases">
        <title>Genome sequencing of Lautropia sp. KCOM 2505 (= ChDC F240).</title>
        <authorList>
            <person name="Kook J.-K."/>
            <person name="Park S.-N."/>
            <person name="Lim Y.K."/>
        </authorList>
    </citation>
    <scope>NUCLEOTIDE SEQUENCE [LARGE SCALE GENOMIC DNA]</scope>
    <source>
        <strain evidence="2 3">KCOM 2505</strain>
    </source>
</reference>
<dbReference type="EMBL" id="RRUE01000002">
    <property type="protein sequence ID" value="RRN44324.1"/>
    <property type="molecule type" value="Genomic_DNA"/>
</dbReference>
<feature type="region of interest" description="Disordered" evidence="1">
    <location>
        <begin position="164"/>
        <end position="188"/>
    </location>
</feature>
<protein>
    <submittedName>
        <fullName evidence="2">Uncharacterized protein</fullName>
    </submittedName>
</protein>
<evidence type="ECO:0000313" key="2">
    <source>
        <dbReference type="EMBL" id="RRN44324.1"/>
    </source>
</evidence>
<organism evidence="2 3">
    <name type="scientific">Lautropia dentalis</name>
    <dbReference type="NCBI Taxonomy" id="2490857"/>
    <lineage>
        <taxon>Bacteria</taxon>
        <taxon>Pseudomonadati</taxon>
        <taxon>Pseudomonadota</taxon>
        <taxon>Betaproteobacteria</taxon>
        <taxon>Burkholderiales</taxon>
        <taxon>Burkholderiaceae</taxon>
        <taxon>Lautropia</taxon>
    </lineage>
</organism>
<proteinExistence type="predicted"/>
<gene>
    <name evidence="2" type="ORF">EHV23_13465</name>
</gene>
<accession>A0A3R8LQB6</accession>
<evidence type="ECO:0000256" key="1">
    <source>
        <dbReference type="SAM" id="MobiDB-lite"/>
    </source>
</evidence>
<dbReference type="AlphaFoldDB" id="A0A3R8LQB6"/>
<dbReference type="OrthoDB" id="571485at2"/>
<sequence>MNKPGNRPYTEGMSFPPRSMVEIDDVAGARRTVLVRLNAMTFSERGMQDGATPRALHPVLGPRLLGTFWEHVSRNGLQGVLDAAVGYLRKTGQHDVVADPVMLPKMIRALEQGGNPGDITEKRLKDALDGVRRDEQAVRSAERLMMQYLDDLRRDVRPDAGKIMRAGKNDRVGETPGENLGDVNRLTP</sequence>
<dbReference type="Proteomes" id="UP000270261">
    <property type="component" value="Unassembled WGS sequence"/>
</dbReference>
<feature type="compositionally biased region" description="Basic and acidic residues" evidence="1">
    <location>
        <begin position="164"/>
        <end position="173"/>
    </location>
</feature>
<keyword evidence="3" id="KW-1185">Reference proteome</keyword>
<name>A0A3R8LQB6_9BURK</name>
<dbReference type="RefSeq" id="WP_125096519.1">
    <property type="nucleotide sequence ID" value="NZ_RRUE01000002.1"/>
</dbReference>
<comment type="caution">
    <text evidence="2">The sequence shown here is derived from an EMBL/GenBank/DDBJ whole genome shotgun (WGS) entry which is preliminary data.</text>
</comment>